<dbReference type="HAMAP" id="MF_00528">
    <property type="entry name" value="Maf"/>
    <property type="match status" value="1"/>
</dbReference>
<comment type="subcellular location">
    <subcellularLocation>
        <location evidence="3">Cytoplasm</location>
    </subcellularLocation>
</comment>
<evidence type="ECO:0000256" key="3">
    <source>
        <dbReference type="HAMAP-Rule" id="MF_00528"/>
    </source>
</evidence>
<keyword evidence="3" id="KW-0546">Nucleotide metabolism</keyword>
<evidence type="ECO:0000313" key="5">
    <source>
        <dbReference type="Proteomes" id="UP000198823"/>
    </source>
</evidence>
<dbReference type="AlphaFoldDB" id="A0A1G7D0N1"/>
<evidence type="ECO:0000313" key="4">
    <source>
        <dbReference type="EMBL" id="SDE45043.1"/>
    </source>
</evidence>
<dbReference type="InterPro" id="IPR029001">
    <property type="entry name" value="ITPase-like_fam"/>
</dbReference>
<evidence type="ECO:0000256" key="2">
    <source>
        <dbReference type="ARBA" id="ARBA00022801"/>
    </source>
</evidence>
<protein>
    <recommendedName>
        <fullName evidence="3">dTTP/UTP pyrophosphatase</fullName>
        <shortName evidence="3">dTTPase/UTPase</shortName>
        <ecNumber evidence="3">3.6.1.9</ecNumber>
    </recommendedName>
    <alternativeName>
        <fullName evidence="3">Nucleoside triphosphate pyrophosphatase</fullName>
    </alternativeName>
    <alternativeName>
        <fullName evidence="3">Nucleotide pyrophosphatase</fullName>
        <shortName evidence="3">Nucleotide PPase</shortName>
    </alternativeName>
</protein>
<keyword evidence="3" id="KW-0963">Cytoplasm</keyword>
<comment type="function">
    <text evidence="3">Nucleoside triphosphate pyrophosphatase that hydrolyzes dTTP and UTP. May have a dual role in cell division arrest and in preventing the incorporation of modified nucleotides into cellular nucleic acids.</text>
</comment>
<dbReference type="SUPFAM" id="SSF52972">
    <property type="entry name" value="ITPase-like"/>
    <property type="match status" value="1"/>
</dbReference>
<gene>
    <name evidence="4" type="ORF">SAMN04488126_1098</name>
</gene>
<name>A0A1G7D0N1_9BACL</name>
<dbReference type="EC" id="3.6.1.9" evidence="3"/>
<dbReference type="NCBIfam" id="TIGR00172">
    <property type="entry name" value="maf"/>
    <property type="match status" value="1"/>
</dbReference>
<dbReference type="OrthoDB" id="9807767at2"/>
<organism evidence="4 5">
    <name type="scientific">Bhargavaea beijingensis</name>
    <dbReference type="NCBI Taxonomy" id="426756"/>
    <lineage>
        <taxon>Bacteria</taxon>
        <taxon>Bacillati</taxon>
        <taxon>Bacillota</taxon>
        <taxon>Bacilli</taxon>
        <taxon>Bacillales</taxon>
        <taxon>Caryophanaceae</taxon>
        <taxon>Bhargavaea</taxon>
    </lineage>
</organism>
<comment type="catalytic activity">
    <reaction evidence="3">
        <text>dTTP + H2O = dTMP + diphosphate + H(+)</text>
        <dbReference type="Rhea" id="RHEA:28534"/>
        <dbReference type="ChEBI" id="CHEBI:15377"/>
        <dbReference type="ChEBI" id="CHEBI:15378"/>
        <dbReference type="ChEBI" id="CHEBI:33019"/>
        <dbReference type="ChEBI" id="CHEBI:37568"/>
        <dbReference type="ChEBI" id="CHEBI:63528"/>
        <dbReference type="EC" id="3.6.1.9"/>
    </reaction>
</comment>
<comment type="caution">
    <text evidence="3">Lacks conserved residue(s) required for the propagation of feature annotation.</text>
</comment>
<proteinExistence type="inferred from homology"/>
<feature type="site" description="Important for substrate specificity" evidence="3">
    <location>
        <position position="76"/>
    </location>
</feature>
<dbReference type="STRING" id="426756.SAMN04488126_1098"/>
<dbReference type="PANTHER" id="PTHR43213:SF5">
    <property type="entry name" value="BIFUNCTIONAL DTTP_UTP PYROPHOSPHATASE_METHYLTRANSFERASE PROTEIN-RELATED"/>
    <property type="match status" value="1"/>
</dbReference>
<comment type="catalytic activity">
    <reaction evidence="3">
        <text>UTP + H2O = UMP + diphosphate + H(+)</text>
        <dbReference type="Rhea" id="RHEA:29395"/>
        <dbReference type="ChEBI" id="CHEBI:15377"/>
        <dbReference type="ChEBI" id="CHEBI:15378"/>
        <dbReference type="ChEBI" id="CHEBI:33019"/>
        <dbReference type="ChEBI" id="CHEBI:46398"/>
        <dbReference type="ChEBI" id="CHEBI:57865"/>
        <dbReference type="EC" id="3.6.1.9"/>
    </reaction>
</comment>
<sequence>MEFKTNRQVVLASGSPRRSELMGVAGIPFIVRKPQVQEPPIRQRENPANYAERLAALKARDVAEREPGAVVIGADTVVHQEGRAYGKPSGREEAKAFLESLCGSVHSVSTGVCVTDGELERTFSVTTDVEFREAPHWLIDRYVDSGDPMDKAGAYGIQSGGALFVKGIRGDYYAVVGLPIADMFEVLDEMGVISAGKGDGL</sequence>
<dbReference type="GO" id="GO:0005737">
    <property type="term" value="C:cytoplasm"/>
    <property type="evidence" value="ECO:0007669"/>
    <property type="project" value="UniProtKB-SubCell"/>
</dbReference>
<dbReference type="GO" id="GO:0036221">
    <property type="term" value="F:UTP diphosphatase activity"/>
    <property type="evidence" value="ECO:0007669"/>
    <property type="project" value="RHEA"/>
</dbReference>
<dbReference type="GO" id="GO:0009117">
    <property type="term" value="P:nucleotide metabolic process"/>
    <property type="evidence" value="ECO:0007669"/>
    <property type="project" value="UniProtKB-KW"/>
</dbReference>
<comment type="similarity">
    <text evidence="3">Belongs to the Maf family. YhdE subfamily.</text>
</comment>
<dbReference type="PIRSF" id="PIRSF006305">
    <property type="entry name" value="Maf"/>
    <property type="match status" value="1"/>
</dbReference>
<dbReference type="Pfam" id="PF02545">
    <property type="entry name" value="Maf"/>
    <property type="match status" value="1"/>
</dbReference>
<accession>A0A1G7D0N1</accession>
<feature type="active site" description="Proton acceptor" evidence="3">
    <location>
        <position position="75"/>
    </location>
</feature>
<dbReference type="Proteomes" id="UP000198823">
    <property type="component" value="Unassembled WGS sequence"/>
</dbReference>
<feature type="site" description="Important for substrate specificity" evidence="3">
    <location>
        <position position="17"/>
    </location>
</feature>
<feature type="site" description="Important for substrate specificity" evidence="3">
    <location>
        <position position="158"/>
    </location>
</feature>
<dbReference type="EMBL" id="FNAR01000009">
    <property type="protein sequence ID" value="SDE45043.1"/>
    <property type="molecule type" value="Genomic_DNA"/>
</dbReference>
<dbReference type="PANTHER" id="PTHR43213">
    <property type="entry name" value="BIFUNCTIONAL DTTP/UTP PYROPHOSPHATASE/METHYLTRANSFERASE PROTEIN-RELATED"/>
    <property type="match status" value="1"/>
</dbReference>
<dbReference type="CDD" id="cd00555">
    <property type="entry name" value="Maf"/>
    <property type="match status" value="1"/>
</dbReference>
<comment type="cofactor">
    <cofactor evidence="1 3">
        <name>a divalent metal cation</name>
        <dbReference type="ChEBI" id="CHEBI:60240"/>
    </cofactor>
</comment>
<dbReference type="InterPro" id="IPR003697">
    <property type="entry name" value="Maf-like"/>
</dbReference>
<dbReference type="RefSeq" id="WP_092096974.1">
    <property type="nucleotide sequence ID" value="NZ_FNAR01000009.1"/>
</dbReference>
<dbReference type="Gene3D" id="3.90.950.10">
    <property type="match status" value="1"/>
</dbReference>
<evidence type="ECO:0000256" key="1">
    <source>
        <dbReference type="ARBA" id="ARBA00001968"/>
    </source>
</evidence>
<reference evidence="4 5" key="1">
    <citation type="submission" date="2016-10" db="EMBL/GenBank/DDBJ databases">
        <authorList>
            <person name="de Groot N.N."/>
        </authorList>
    </citation>
    <scope>NUCLEOTIDE SEQUENCE [LARGE SCALE GENOMIC DNA]</scope>
    <source>
        <strain evidence="4 5">CGMCC 1.6762</strain>
    </source>
</reference>
<keyword evidence="2 3" id="KW-0378">Hydrolase</keyword>
<dbReference type="GO" id="GO:0036218">
    <property type="term" value="F:dTTP diphosphatase activity"/>
    <property type="evidence" value="ECO:0007669"/>
    <property type="project" value="RHEA"/>
</dbReference>